<evidence type="ECO:0000313" key="3">
    <source>
        <dbReference type="Proteomes" id="UP001519460"/>
    </source>
</evidence>
<dbReference type="EMBL" id="JACVVK020000006">
    <property type="protein sequence ID" value="KAK7506767.1"/>
    <property type="molecule type" value="Genomic_DNA"/>
</dbReference>
<accession>A0ABD0M5I6</accession>
<organism evidence="2 3">
    <name type="scientific">Batillaria attramentaria</name>
    <dbReference type="NCBI Taxonomy" id="370345"/>
    <lineage>
        <taxon>Eukaryota</taxon>
        <taxon>Metazoa</taxon>
        <taxon>Spiralia</taxon>
        <taxon>Lophotrochozoa</taxon>
        <taxon>Mollusca</taxon>
        <taxon>Gastropoda</taxon>
        <taxon>Caenogastropoda</taxon>
        <taxon>Sorbeoconcha</taxon>
        <taxon>Cerithioidea</taxon>
        <taxon>Batillariidae</taxon>
        <taxon>Batillaria</taxon>
    </lineage>
</organism>
<feature type="region of interest" description="Disordered" evidence="1">
    <location>
        <begin position="26"/>
        <end position="45"/>
    </location>
</feature>
<sequence>MSYGEEPNAYTEVMDHIEICGKTHFSSQADHGSSCNSADESASSLGHASSDCLLRLHFAFKPRRGDLTRDNETSNLLPKQTASVSKHRTWFWPETL</sequence>
<proteinExistence type="predicted"/>
<evidence type="ECO:0000313" key="2">
    <source>
        <dbReference type="EMBL" id="KAK7506767.1"/>
    </source>
</evidence>
<protein>
    <submittedName>
        <fullName evidence="2">Uncharacterized protein</fullName>
    </submittedName>
</protein>
<reference evidence="2 3" key="1">
    <citation type="journal article" date="2023" name="Sci. Data">
        <title>Genome assembly of the Korean intertidal mud-creeper Batillaria attramentaria.</title>
        <authorList>
            <person name="Patra A.K."/>
            <person name="Ho P.T."/>
            <person name="Jun S."/>
            <person name="Lee S.J."/>
            <person name="Kim Y."/>
            <person name="Won Y.J."/>
        </authorList>
    </citation>
    <scope>NUCLEOTIDE SEQUENCE [LARGE SCALE GENOMIC DNA]</scope>
    <source>
        <strain evidence="2">Wonlab-2016</strain>
    </source>
</reference>
<name>A0ABD0M5I6_9CAEN</name>
<dbReference type="AlphaFoldDB" id="A0ABD0M5I6"/>
<evidence type="ECO:0000256" key="1">
    <source>
        <dbReference type="SAM" id="MobiDB-lite"/>
    </source>
</evidence>
<dbReference type="Proteomes" id="UP001519460">
    <property type="component" value="Unassembled WGS sequence"/>
</dbReference>
<comment type="caution">
    <text evidence="2">The sequence shown here is derived from an EMBL/GenBank/DDBJ whole genome shotgun (WGS) entry which is preliminary data.</text>
</comment>
<gene>
    <name evidence="2" type="ORF">BaRGS_00002242</name>
</gene>
<feature type="compositionally biased region" description="Low complexity" evidence="1">
    <location>
        <begin position="33"/>
        <end position="44"/>
    </location>
</feature>
<keyword evidence="3" id="KW-1185">Reference proteome</keyword>